<keyword evidence="1" id="KW-0812">Transmembrane</keyword>
<reference evidence="2 3" key="1">
    <citation type="submission" date="2024-02" db="EMBL/GenBank/DDBJ databases">
        <title>Haloferula sargassicola NBRC 104335.</title>
        <authorList>
            <person name="Ichikawa N."/>
            <person name="Katano-Makiyama Y."/>
            <person name="Hidaka K."/>
        </authorList>
    </citation>
    <scope>NUCLEOTIDE SEQUENCE [LARGE SCALE GENOMIC DNA]</scope>
    <source>
        <strain evidence="2 3">NBRC 104335</strain>
    </source>
</reference>
<name>A0ABP9UP42_9BACT</name>
<organism evidence="2 3">
    <name type="scientific">Haloferula sargassicola</name>
    <dbReference type="NCBI Taxonomy" id="490096"/>
    <lineage>
        <taxon>Bacteria</taxon>
        <taxon>Pseudomonadati</taxon>
        <taxon>Verrucomicrobiota</taxon>
        <taxon>Verrucomicrobiia</taxon>
        <taxon>Verrucomicrobiales</taxon>
        <taxon>Verrucomicrobiaceae</taxon>
        <taxon>Haloferula</taxon>
    </lineage>
</organism>
<keyword evidence="3" id="KW-1185">Reference proteome</keyword>
<keyword evidence="1" id="KW-1133">Transmembrane helix</keyword>
<feature type="transmembrane region" description="Helical" evidence="1">
    <location>
        <begin position="25"/>
        <end position="46"/>
    </location>
</feature>
<comment type="caution">
    <text evidence="2">The sequence shown here is derived from an EMBL/GenBank/DDBJ whole genome shotgun (WGS) entry which is preliminary data.</text>
</comment>
<accession>A0ABP9UP42</accession>
<dbReference type="EMBL" id="BAABRI010000013">
    <property type="protein sequence ID" value="GAA5483335.1"/>
    <property type="molecule type" value="Genomic_DNA"/>
</dbReference>
<dbReference type="RefSeq" id="WP_353567446.1">
    <property type="nucleotide sequence ID" value="NZ_BAABRI010000013.1"/>
</dbReference>
<evidence type="ECO:0000313" key="2">
    <source>
        <dbReference type="EMBL" id="GAA5483335.1"/>
    </source>
</evidence>
<keyword evidence="1" id="KW-0472">Membrane</keyword>
<sequence>MNERSETSKAPDGIKQGRGCLRKGVILGLWSFFLLGVCYLVVFDGWRDVLLGRAHRKALETFSEVDGVDRVEIFLLRGEGGQKQERTFPVGDVGRRDEIYGNVSIEGVEVEEFLSLWEAQRPDIRYQSLCHDPPYGFRLYREGKEVVETAICWGCVNFSVEVYPFLRIPYGLDATTEEAKALLEFCDARLPYRRDE</sequence>
<dbReference type="Proteomes" id="UP001476282">
    <property type="component" value="Unassembled WGS sequence"/>
</dbReference>
<evidence type="ECO:0000313" key="3">
    <source>
        <dbReference type="Proteomes" id="UP001476282"/>
    </source>
</evidence>
<evidence type="ECO:0000256" key="1">
    <source>
        <dbReference type="SAM" id="Phobius"/>
    </source>
</evidence>
<gene>
    <name evidence="2" type="ORF">Hsar01_02565</name>
</gene>
<proteinExistence type="predicted"/>
<protein>
    <submittedName>
        <fullName evidence="2">Uncharacterized protein</fullName>
    </submittedName>
</protein>